<sequence>MSTDYQTIQYAAADGVATVTLNRPDRLNAFNQLMCEEVHAVWQRVRDDNGIRAVILRAAGDRAFCSGVDMKEGVPLSTNPWHRRDPGDLLRPKANGVFKPIVAAVRGMAAGGAFYLLGEADLIICEPGARFFDPHVSVGLAAVLEPILLTRRLPLGEVLKLALMGSDERMTADRARELGLVAEIVESDELEDRANKIAMTLASLDPLAVQGTVRAIWESLDRGRTAALDAALPYTVLGNLNSPMAPRPEA</sequence>
<dbReference type="AlphaFoldDB" id="A0A1Q4I2C4"/>
<comment type="similarity">
    <text evidence="1">Belongs to the enoyl-CoA hydratase/isomerase family.</text>
</comment>
<dbReference type="Proteomes" id="UP000186438">
    <property type="component" value="Unassembled WGS sequence"/>
</dbReference>
<dbReference type="InterPro" id="IPR051683">
    <property type="entry name" value="Enoyl-CoA_Hydratase/Isomerase"/>
</dbReference>
<dbReference type="InterPro" id="IPR001753">
    <property type="entry name" value="Enoyl-CoA_hydra/iso"/>
</dbReference>
<accession>A0A1Q4I2C4</accession>
<dbReference type="Gene3D" id="3.90.226.10">
    <property type="entry name" value="2-enoyl-CoA Hydratase, Chain A, domain 1"/>
    <property type="match status" value="1"/>
</dbReference>
<dbReference type="GO" id="GO:0008300">
    <property type="term" value="P:isoprenoid catabolic process"/>
    <property type="evidence" value="ECO:0007669"/>
    <property type="project" value="TreeGrafter"/>
</dbReference>
<evidence type="ECO:0000313" key="2">
    <source>
        <dbReference type="EMBL" id="OJZ76132.1"/>
    </source>
</evidence>
<dbReference type="InterPro" id="IPR029045">
    <property type="entry name" value="ClpP/crotonase-like_dom_sf"/>
</dbReference>
<protein>
    <submittedName>
        <fullName evidence="2">Enoyl-CoA hydratase</fullName>
    </submittedName>
</protein>
<dbReference type="PANTHER" id="PTHR42964">
    <property type="entry name" value="ENOYL-COA HYDRATASE"/>
    <property type="match status" value="1"/>
</dbReference>
<dbReference type="GO" id="GO:0003824">
    <property type="term" value="F:catalytic activity"/>
    <property type="evidence" value="ECO:0007669"/>
    <property type="project" value="UniProtKB-ARBA"/>
</dbReference>
<dbReference type="SUPFAM" id="SSF52096">
    <property type="entry name" value="ClpP/crotonase"/>
    <property type="match status" value="1"/>
</dbReference>
<proteinExistence type="inferred from homology"/>
<comment type="caution">
    <text evidence="2">The sequence shown here is derived from an EMBL/GenBank/DDBJ whole genome shotgun (WGS) entry which is preliminary data.</text>
</comment>
<dbReference type="EMBL" id="MPNT01000001">
    <property type="protein sequence ID" value="OJZ76132.1"/>
    <property type="molecule type" value="Genomic_DNA"/>
</dbReference>
<evidence type="ECO:0000313" key="3">
    <source>
        <dbReference type="Proteomes" id="UP000186438"/>
    </source>
</evidence>
<evidence type="ECO:0000256" key="1">
    <source>
        <dbReference type="ARBA" id="ARBA00005254"/>
    </source>
</evidence>
<dbReference type="Pfam" id="PF00378">
    <property type="entry name" value="ECH_1"/>
    <property type="match status" value="1"/>
</dbReference>
<dbReference type="CDD" id="cd06558">
    <property type="entry name" value="crotonase-like"/>
    <property type="match status" value="1"/>
</dbReference>
<name>A0A1Q4I2C4_9MYCO</name>
<dbReference type="STRING" id="53378.BRW65_01495"/>
<dbReference type="PANTHER" id="PTHR42964:SF1">
    <property type="entry name" value="POLYKETIDE BIOSYNTHESIS ENOYL-COA HYDRATASE PKSH-RELATED"/>
    <property type="match status" value="1"/>
</dbReference>
<reference evidence="2 3" key="1">
    <citation type="submission" date="2016-11" db="EMBL/GenBank/DDBJ databases">
        <title>Genome sequences of unsequenced Mycobacteria.</title>
        <authorList>
            <person name="Greninger A.L."/>
            <person name="Fang F."/>
            <person name="Jerome K.R."/>
        </authorList>
    </citation>
    <scope>NUCLEOTIDE SEQUENCE [LARGE SCALE GENOMIC DNA]</scope>
    <source>
        <strain evidence="2 3">M11</strain>
    </source>
</reference>
<dbReference type="OrthoDB" id="153350at2"/>
<dbReference type="RefSeq" id="WP_073870410.1">
    <property type="nucleotide sequence ID" value="NZ_MPNT01000001.1"/>
</dbReference>
<organism evidence="2 3">
    <name type="scientific">Mycobacterium paraffinicum</name>
    <dbReference type="NCBI Taxonomy" id="53378"/>
    <lineage>
        <taxon>Bacteria</taxon>
        <taxon>Bacillati</taxon>
        <taxon>Actinomycetota</taxon>
        <taxon>Actinomycetes</taxon>
        <taxon>Mycobacteriales</taxon>
        <taxon>Mycobacteriaceae</taxon>
        <taxon>Mycobacterium</taxon>
    </lineage>
</organism>
<gene>
    <name evidence="2" type="ORF">BRW65_01495</name>
</gene>
<keyword evidence="3" id="KW-1185">Reference proteome</keyword>